<dbReference type="Pfam" id="PF26496">
    <property type="entry name" value="DUF8163"/>
    <property type="match status" value="1"/>
</dbReference>
<evidence type="ECO:0000259" key="2">
    <source>
        <dbReference type="Pfam" id="PF26496"/>
    </source>
</evidence>
<dbReference type="Proteomes" id="UP000830729">
    <property type="component" value="Plasmid unnamed1"/>
</dbReference>
<feature type="transmembrane region" description="Helical" evidence="1">
    <location>
        <begin position="128"/>
        <end position="146"/>
    </location>
</feature>
<protein>
    <recommendedName>
        <fullName evidence="2">DUF8163 domain-containing protein</fullName>
    </recommendedName>
</protein>
<proteinExistence type="predicted"/>
<feature type="transmembrane region" description="Helical" evidence="1">
    <location>
        <begin position="65"/>
        <end position="92"/>
    </location>
</feature>
<keyword evidence="1" id="KW-0812">Transmembrane</keyword>
<sequence>MAARTDSTADRTRRADRSRLGGASVLVVAGAFVLSAGAPGIAAAAAVLAVWFALPATYAFALGNVALAALVGSGDVVQLAVAEAGLLGVLLAPAGALDRPGRPVAIAVGGAAAGAALAWAASRGAVGLWVAGLAIVAATGLGGYGLHRYQLVELDSVGDASE</sequence>
<dbReference type="EMBL" id="CP096660">
    <property type="protein sequence ID" value="UPV76650.1"/>
    <property type="molecule type" value="Genomic_DNA"/>
</dbReference>
<keyword evidence="3" id="KW-0614">Plasmid</keyword>
<evidence type="ECO:0000256" key="1">
    <source>
        <dbReference type="SAM" id="Phobius"/>
    </source>
</evidence>
<keyword evidence="4" id="KW-1185">Reference proteome</keyword>
<evidence type="ECO:0000313" key="3">
    <source>
        <dbReference type="EMBL" id="UPV76650.1"/>
    </source>
</evidence>
<keyword evidence="1" id="KW-0472">Membrane</keyword>
<dbReference type="KEGG" id="halx:M0R89_19150"/>
<feature type="transmembrane region" description="Helical" evidence="1">
    <location>
        <begin position="20"/>
        <end position="53"/>
    </location>
</feature>
<dbReference type="AlphaFoldDB" id="A0A8U0I052"/>
<dbReference type="InterPro" id="IPR058477">
    <property type="entry name" value="DUF8163"/>
</dbReference>
<accession>A0A8U0I052</accession>
<organism evidence="3 4">
    <name type="scientific">Halorussus limi</name>
    <dbReference type="NCBI Taxonomy" id="2938695"/>
    <lineage>
        <taxon>Archaea</taxon>
        <taxon>Methanobacteriati</taxon>
        <taxon>Methanobacteriota</taxon>
        <taxon>Stenosarchaea group</taxon>
        <taxon>Halobacteria</taxon>
        <taxon>Halobacteriales</taxon>
        <taxon>Haladaptataceae</taxon>
        <taxon>Halorussus</taxon>
    </lineage>
</organism>
<dbReference type="RefSeq" id="WP_248652683.1">
    <property type="nucleotide sequence ID" value="NZ_CP096660.1"/>
</dbReference>
<keyword evidence="1" id="KW-1133">Transmembrane helix</keyword>
<name>A0A8U0I052_9EURY</name>
<dbReference type="GeneID" id="72187363"/>
<feature type="transmembrane region" description="Helical" evidence="1">
    <location>
        <begin position="104"/>
        <end position="122"/>
    </location>
</feature>
<feature type="domain" description="DUF8163" evidence="2">
    <location>
        <begin position="5"/>
        <end position="158"/>
    </location>
</feature>
<evidence type="ECO:0000313" key="4">
    <source>
        <dbReference type="Proteomes" id="UP000830729"/>
    </source>
</evidence>
<reference evidence="3 4" key="1">
    <citation type="submission" date="2022-04" db="EMBL/GenBank/DDBJ databases">
        <title>Diverse halophilic archaea isolated from saline environments.</title>
        <authorList>
            <person name="Cui H.-L."/>
        </authorList>
    </citation>
    <scope>NUCLEOTIDE SEQUENCE [LARGE SCALE GENOMIC DNA]</scope>
    <source>
        <strain evidence="3 4">XZYJT49</strain>
        <plasmid evidence="3 4">unnamed1</plasmid>
    </source>
</reference>
<geneLocation type="plasmid" evidence="3 4">
    <name>unnamed1</name>
</geneLocation>
<gene>
    <name evidence="3" type="ORF">M0R89_19150</name>
</gene>